<dbReference type="InterPro" id="IPR036179">
    <property type="entry name" value="Ig-like_dom_sf"/>
</dbReference>
<keyword evidence="3" id="KW-1185">Reference proteome</keyword>
<comment type="caution">
    <text evidence="2">The sequence shown here is derived from an EMBL/GenBank/DDBJ whole genome shotgun (WGS) entry which is preliminary data.</text>
</comment>
<organism evidence="2 3">
    <name type="scientific">Flavobacterium cyanobacteriorum</name>
    <dbReference type="NCBI Taxonomy" id="2022802"/>
    <lineage>
        <taxon>Bacteria</taxon>
        <taxon>Pseudomonadati</taxon>
        <taxon>Bacteroidota</taxon>
        <taxon>Flavobacteriia</taxon>
        <taxon>Flavobacteriales</taxon>
        <taxon>Flavobacteriaceae</taxon>
        <taxon>Flavobacterium</taxon>
    </lineage>
</organism>
<sequence length="505" mass="54155">MVFSNSVAVNLGVPALEITASGSICDNGTVTISSTGSSPGYTYTLFRNGAQAATGTTADFTVTEPGSYYIIANTGSCNATSNTIIINEFEFSISTTVPAAQVLIPGEQVTLSVATNAVEPVYLWYRNNVLIEGANTNAYTATSIGTYKVTISQSEGCAITQEAIFTITNPLGFIAQIAAASDYTSCSSSTTTISMVSLQASTPQGQISVSGNSYSYQWYKNNIAMAGAISQNVTIAENGTYTLEVIIPGWGAVISNAVEILLGLAETPEVLVEGTYCSEGSEVQLFSTVDNPQYTYKWYKEGSNTPIGTTTSITVSTSGNYYLEVTYLGCTRTSEAFALTPAETSNITIDAGAEVQLPEGTSVIINASGADSYQWYRDSVLFATGPSAEITEPGNYNMTATLGQCVVVKEFTVNLVENNVVAIPNIVTPNNDGINDKWVLPLEYIGDDIEIMIYAPDGSLVFRSYSYRGNWPETDFNWSLKNPVYYYTIMKGLEYLRRGSITILK</sequence>
<dbReference type="PROSITE" id="PS50835">
    <property type="entry name" value="IG_LIKE"/>
    <property type="match status" value="1"/>
</dbReference>
<dbReference type="RefSeq" id="WP_094412768.1">
    <property type="nucleotide sequence ID" value="NZ_NOXV01000191.1"/>
</dbReference>
<accession>A0A255ZQ53</accession>
<protein>
    <recommendedName>
        <fullName evidence="1">Ig-like domain-containing protein</fullName>
    </recommendedName>
</protein>
<dbReference type="SUPFAM" id="SSF48726">
    <property type="entry name" value="Immunoglobulin"/>
    <property type="match status" value="1"/>
</dbReference>
<dbReference type="InterPro" id="IPR007110">
    <property type="entry name" value="Ig-like_dom"/>
</dbReference>
<evidence type="ECO:0000259" key="1">
    <source>
        <dbReference type="PROSITE" id="PS50835"/>
    </source>
</evidence>
<dbReference type="InterPro" id="IPR013783">
    <property type="entry name" value="Ig-like_fold"/>
</dbReference>
<name>A0A255ZQ53_9FLAO</name>
<evidence type="ECO:0000313" key="3">
    <source>
        <dbReference type="Proteomes" id="UP000216605"/>
    </source>
</evidence>
<proteinExistence type="predicted"/>
<dbReference type="Pfam" id="PF13585">
    <property type="entry name" value="CHU_C"/>
    <property type="match status" value="1"/>
</dbReference>
<feature type="domain" description="Ig-like" evidence="1">
    <location>
        <begin position="268"/>
        <end position="340"/>
    </location>
</feature>
<dbReference type="OrthoDB" id="678019at2"/>
<gene>
    <name evidence="2" type="ORF">CHU92_03805</name>
</gene>
<reference evidence="2 3" key="1">
    <citation type="submission" date="2017-07" db="EMBL/GenBank/DDBJ databases">
        <title>Flavobacterium cyanobacteriorum sp. nov., isolated from cyanobacterial aggregates in a eutrophic lake.</title>
        <authorList>
            <person name="Cai H."/>
        </authorList>
    </citation>
    <scope>NUCLEOTIDE SEQUENCE [LARGE SCALE GENOMIC DNA]</scope>
    <source>
        <strain evidence="2 3">TH021</strain>
    </source>
</reference>
<dbReference type="Gene3D" id="2.60.40.10">
    <property type="entry name" value="Immunoglobulins"/>
    <property type="match status" value="3"/>
</dbReference>
<dbReference type="EMBL" id="NOXV01000191">
    <property type="protein sequence ID" value="OYQ42810.1"/>
    <property type="molecule type" value="Genomic_DNA"/>
</dbReference>
<evidence type="ECO:0000313" key="2">
    <source>
        <dbReference type="EMBL" id="OYQ42810.1"/>
    </source>
</evidence>
<dbReference type="AlphaFoldDB" id="A0A255ZQ53"/>
<dbReference type="Proteomes" id="UP000216605">
    <property type="component" value="Unassembled WGS sequence"/>
</dbReference>